<keyword evidence="3 6" id="KW-0012">Acyltransferase</keyword>
<organism evidence="6 7">
    <name type="scientific">Streptomyces griseicoloratus</name>
    <dbReference type="NCBI Taxonomy" id="2752516"/>
    <lineage>
        <taxon>Bacteria</taxon>
        <taxon>Bacillati</taxon>
        <taxon>Actinomycetota</taxon>
        <taxon>Actinomycetes</taxon>
        <taxon>Kitasatosporales</taxon>
        <taxon>Streptomycetaceae</taxon>
        <taxon>Streptomyces</taxon>
    </lineage>
</organism>
<dbReference type="AlphaFoldDB" id="A0A926LAG1"/>
<protein>
    <recommendedName>
        <fullName evidence="1">[acyl-carrier-protein] S-malonyltransferase</fullName>
        <ecNumber evidence="1">2.3.1.39</ecNumber>
    </recommendedName>
</protein>
<dbReference type="GO" id="GO:0005829">
    <property type="term" value="C:cytosol"/>
    <property type="evidence" value="ECO:0007669"/>
    <property type="project" value="TreeGrafter"/>
</dbReference>
<dbReference type="SUPFAM" id="SSF55048">
    <property type="entry name" value="Probable ACP-binding domain of malonyl-CoA ACP transacylase"/>
    <property type="match status" value="1"/>
</dbReference>
<evidence type="ECO:0000313" key="6">
    <source>
        <dbReference type="EMBL" id="MBD0424516.1"/>
    </source>
</evidence>
<comment type="caution">
    <text evidence="6">The sequence shown here is derived from an EMBL/GenBank/DDBJ whole genome shotgun (WGS) entry which is preliminary data.</text>
</comment>
<comment type="catalytic activity">
    <reaction evidence="4">
        <text>holo-[ACP] + malonyl-CoA = malonyl-[ACP] + CoA</text>
        <dbReference type="Rhea" id="RHEA:41792"/>
        <dbReference type="Rhea" id="RHEA-COMP:9623"/>
        <dbReference type="Rhea" id="RHEA-COMP:9685"/>
        <dbReference type="ChEBI" id="CHEBI:57287"/>
        <dbReference type="ChEBI" id="CHEBI:57384"/>
        <dbReference type="ChEBI" id="CHEBI:64479"/>
        <dbReference type="ChEBI" id="CHEBI:78449"/>
        <dbReference type="EC" id="2.3.1.39"/>
    </reaction>
</comment>
<dbReference type="Pfam" id="PF00698">
    <property type="entry name" value="Acyl_transf_1"/>
    <property type="match status" value="1"/>
</dbReference>
<evidence type="ECO:0000256" key="3">
    <source>
        <dbReference type="ARBA" id="ARBA00023315"/>
    </source>
</evidence>
<dbReference type="EMBL" id="JACVQF010000235">
    <property type="protein sequence ID" value="MBD0424516.1"/>
    <property type="molecule type" value="Genomic_DNA"/>
</dbReference>
<dbReference type="InterPro" id="IPR001227">
    <property type="entry name" value="Ac_transferase_dom_sf"/>
</dbReference>
<dbReference type="SMART" id="SM00827">
    <property type="entry name" value="PKS_AT"/>
    <property type="match status" value="1"/>
</dbReference>
<gene>
    <name evidence="6" type="ORF">H0H10_36035</name>
</gene>
<name>A0A926LAG1_9ACTN</name>
<dbReference type="GO" id="GO:0006633">
    <property type="term" value="P:fatty acid biosynthetic process"/>
    <property type="evidence" value="ECO:0007669"/>
    <property type="project" value="TreeGrafter"/>
</dbReference>
<feature type="domain" description="Malonyl-CoA:ACP transacylase (MAT)" evidence="5">
    <location>
        <begin position="18"/>
        <end position="335"/>
    </location>
</feature>
<evidence type="ECO:0000256" key="1">
    <source>
        <dbReference type="ARBA" id="ARBA00013258"/>
    </source>
</evidence>
<dbReference type="PANTHER" id="PTHR42681:SF1">
    <property type="entry name" value="MALONYL-COA-ACYL CARRIER PROTEIN TRANSACYLASE, MITOCHONDRIAL"/>
    <property type="match status" value="1"/>
</dbReference>
<evidence type="ECO:0000256" key="2">
    <source>
        <dbReference type="ARBA" id="ARBA00022679"/>
    </source>
</evidence>
<dbReference type="InterPro" id="IPR016036">
    <property type="entry name" value="Malonyl_transacylase_ACP-bd"/>
</dbReference>
<keyword evidence="7" id="KW-1185">Reference proteome</keyword>
<dbReference type="Proteomes" id="UP000621210">
    <property type="component" value="Unassembled WGS sequence"/>
</dbReference>
<sequence length="337" mass="35782">MTPREPAFAGGRPGTVLMCPGQGAYLPGALRHLYGIPAVRRVLNTVDARPRGPGDTTPRVSRLLTDQGAPGPEELMACHPLAFDLATYAAVVASAGVVIYHLRTPVDAVLGHSVGDLAALTVAGAITVRQGVRLLCARDRMLRCAALPAGGLLATDMSAARTAELLGSCSVPQVRVAAHNAPAQVVLAGPDRELAAVREAARARGHRATPLTSRTAFHHPLLDEVDRAFHRLLCRHPLRPPALALYTAASDRRAQTPRQLRAAAAAHLTEPMTFSRTLRTLRGAGYTTFIDSGPRALLSTLAKANLPDCRTAAPLRTPADAERMRHRLGSLCPDPRC</sequence>
<dbReference type="Gene3D" id="3.40.366.10">
    <property type="entry name" value="Malonyl-Coenzyme A Acyl Carrier Protein, domain 2"/>
    <property type="match status" value="1"/>
</dbReference>
<reference evidence="6" key="2">
    <citation type="submission" date="2020-09" db="EMBL/GenBank/DDBJ databases">
        <authorList>
            <person name="Luo X."/>
        </authorList>
    </citation>
    <scope>NUCLEOTIDE SEQUENCE</scope>
    <source>
        <strain evidence="6">TRM S81-3</strain>
    </source>
</reference>
<proteinExistence type="predicted"/>
<dbReference type="GO" id="GO:0004314">
    <property type="term" value="F:[acyl-carrier-protein] S-malonyltransferase activity"/>
    <property type="evidence" value="ECO:0007669"/>
    <property type="project" value="UniProtKB-EC"/>
</dbReference>
<dbReference type="InterPro" id="IPR050858">
    <property type="entry name" value="Mal-CoA-ACP_Trans/PKS_FabD"/>
</dbReference>
<evidence type="ECO:0000259" key="5">
    <source>
        <dbReference type="SMART" id="SM00827"/>
    </source>
</evidence>
<evidence type="ECO:0000256" key="4">
    <source>
        <dbReference type="ARBA" id="ARBA00048462"/>
    </source>
</evidence>
<dbReference type="SUPFAM" id="SSF52151">
    <property type="entry name" value="FabD/lysophospholipase-like"/>
    <property type="match status" value="1"/>
</dbReference>
<dbReference type="EC" id="2.3.1.39" evidence="1"/>
<dbReference type="InterPro" id="IPR016035">
    <property type="entry name" value="Acyl_Trfase/lysoPLipase"/>
</dbReference>
<dbReference type="PANTHER" id="PTHR42681">
    <property type="entry name" value="MALONYL-COA-ACYL CARRIER PROTEIN TRANSACYLASE, MITOCHONDRIAL"/>
    <property type="match status" value="1"/>
</dbReference>
<reference evidence="6" key="1">
    <citation type="submission" date="2020-09" db="EMBL/GenBank/DDBJ databases">
        <title>Streptomyces grisecoloratus sp. nov., isolated from cotton soil.</title>
        <authorList>
            <person name="Xing L."/>
        </authorList>
    </citation>
    <scope>NUCLEOTIDE SEQUENCE</scope>
    <source>
        <strain evidence="6">TRM S81-3</strain>
    </source>
</reference>
<accession>A0A926LAG1</accession>
<keyword evidence="2" id="KW-0808">Transferase</keyword>
<dbReference type="Gene3D" id="3.30.70.250">
    <property type="entry name" value="Malonyl-CoA ACP transacylase, ACP-binding"/>
    <property type="match status" value="1"/>
</dbReference>
<dbReference type="InterPro" id="IPR014043">
    <property type="entry name" value="Acyl_transferase_dom"/>
</dbReference>
<evidence type="ECO:0000313" key="7">
    <source>
        <dbReference type="Proteomes" id="UP000621210"/>
    </source>
</evidence>